<dbReference type="VEuPathDB" id="FungiDB:A1Q1_06084"/>
<dbReference type="PANTHER" id="PTHR34693:SF1">
    <property type="entry name" value="PROTEIN PAR32"/>
    <property type="match status" value="1"/>
</dbReference>
<dbReference type="InterPro" id="IPR022024">
    <property type="entry name" value="DUF3602"/>
</dbReference>
<feature type="compositionally biased region" description="Basic and acidic residues" evidence="1">
    <location>
        <begin position="65"/>
        <end position="74"/>
    </location>
</feature>
<evidence type="ECO:0000313" key="2">
    <source>
        <dbReference type="EMBL" id="EJT45468.1"/>
    </source>
</evidence>
<feature type="compositionally biased region" description="Basic and acidic residues" evidence="1">
    <location>
        <begin position="1"/>
        <end position="10"/>
    </location>
</feature>
<dbReference type="AlphaFoldDB" id="J5Q4R4"/>
<feature type="compositionally biased region" description="Basic and acidic residues" evidence="1">
    <location>
        <begin position="38"/>
        <end position="52"/>
    </location>
</feature>
<sequence>MSEERGRDQRISTGRGGAGNLVRSVSRGPDPDVIPGAERGRELRDPSVERVTHAGRGGAGNIRSPSRDPKRTAIEEANEDALQEQLIAERRGREADLPTSSGRGGAGNISSAASRSRSRSAVRDTNSSPARIREASRTRLGPTHAGRGGYGNITEDIAEEDLERRAQEQRYEQEVRRKYEEEEVGKQ</sequence>
<dbReference type="KEGG" id="tasa:A1Q1_06084"/>
<evidence type="ECO:0000256" key="1">
    <source>
        <dbReference type="SAM" id="MobiDB-lite"/>
    </source>
</evidence>
<feature type="region of interest" description="Disordered" evidence="1">
    <location>
        <begin position="1"/>
        <end position="187"/>
    </location>
</feature>
<protein>
    <submittedName>
        <fullName evidence="2">Uncharacterized protein</fullName>
    </submittedName>
</protein>
<dbReference type="HOGENOM" id="CLU_073637_0_0_1"/>
<dbReference type="PANTHER" id="PTHR34693">
    <property type="entry name" value="PROTEIN PAR32"/>
    <property type="match status" value="1"/>
</dbReference>
<dbReference type="OrthoDB" id="2537432at2759"/>
<accession>J5Q4R4</accession>
<dbReference type="Proteomes" id="UP000002748">
    <property type="component" value="Unassembled WGS sequence"/>
</dbReference>
<name>J5Q4R4_TRIAS</name>
<feature type="compositionally biased region" description="Basic and acidic residues" evidence="1">
    <location>
        <begin position="87"/>
        <end position="96"/>
    </location>
</feature>
<comment type="caution">
    <text evidence="2">The sequence shown here is derived from an EMBL/GenBank/DDBJ whole genome shotgun (WGS) entry which is preliminary data.</text>
</comment>
<feature type="compositionally biased region" description="Basic and acidic residues" evidence="1">
    <location>
        <begin position="162"/>
        <end position="187"/>
    </location>
</feature>
<dbReference type="Pfam" id="PF12223">
    <property type="entry name" value="DUF3602"/>
    <property type="match status" value="2"/>
</dbReference>
<organism evidence="2 3">
    <name type="scientific">Trichosporon asahii var. asahii (strain ATCC 90039 / CBS 2479 / JCM 2466 / KCTC 7840 / NBRC 103889/ NCYC 2677 / UAMH 7654)</name>
    <name type="common">Yeast</name>
    <dbReference type="NCBI Taxonomy" id="1186058"/>
    <lineage>
        <taxon>Eukaryota</taxon>
        <taxon>Fungi</taxon>
        <taxon>Dikarya</taxon>
        <taxon>Basidiomycota</taxon>
        <taxon>Agaricomycotina</taxon>
        <taxon>Tremellomycetes</taxon>
        <taxon>Trichosporonales</taxon>
        <taxon>Trichosporonaceae</taxon>
        <taxon>Trichosporon</taxon>
    </lineage>
</organism>
<gene>
    <name evidence="2" type="ORF">A1Q1_06084</name>
</gene>
<proteinExistence type="predicted"/>
<evidence type="ECO:0000313" key="3">
    <source>
        <dbReference type="Proteomes" id="UP000002748"/>
    </source>
</evidence>
<dbReference type="InterPro" id="IPR053203">
    <property type="entry name" value="Cisplatin_resist-associated"/>
</dbReference>
<reference evidence="2 3" key="1">
    <citation type="journal article" date="2012" name="Eukaryot. Cell">
        <title>Draft genome sequence of CBS 2479, the standard type strain of Trichosporon asahii.</title>
        <authorList>
            <person name="Yang R.Y."/>
            <person name="Li H.T."/>
            <person name="Zhu H."/>
            <person name="Zhou G.P."/>
            <person name="Wang M."/>
            <person name="Wang L."/>
        </authorList>
    </citation>
    <scope>NUCLEOTIDE SEQUENCE [LARGE SCALE GENOMIC DNA]</scope>
    <source>
        <strain evidence="3">ATCC 90039 / CBS 2479 / JCM 2466 / KCTC 7840 / NCYC 2677 / UAMH 7654</strain>
    </source>
</reference>
<dbReference type="GeneID" id="25989596"/>
<dbReference type="EMBL" id="ALBS01000326">
    <property type="protein sequence ID" value="EJT45468.1"/>
    <property type="molecule type" value="Genomic_DNA"/>
</dbReference>
<dbReference type="RefSeq" id="XP_014176768.1">
    <property type="nucleotide sequence ID" value="XM_014321293.1"/>
</dbReference>